<evidence type="ECO:0000259" key="13">
    <source>
        <dbReference type="PROSITE" id="PS50885"/>
    </source>
</evidence>
<evidence type="ECO:0000313" key="14">
    <source>
        <dbReference type="EMBL" id="NQV63890.1"/>
    </source>
</evidence>
<keyword evidence="10 11" id="KW-0472">Membrane</keyword>
<feature type="domain" description="HAMP" evidence="13">
    <location>
        <begin position="185"/>
        <end position="236"/>
    </location>
</feature>
<dbReference type="InterPro" id="IPR003594">
    <property type="entry name" value="HATPase_dom"/>
</dbReference>
<evidence type="ECO:0000256" key="5">
    <source>
        <dbReference type="ARBA" id="ARBA00022679"/>
    </source>
</evidence>
<dbReference type="PRINTS" id="PR00344">
    <property type="entry name" value="BCTRLSENSOR"/>
</dbReference>
<reference evidence="14" key="1">
    <citation type="submission" date="2020-05" db="EMBL/GenBank/DDBJ databases">
        <title>Sulfur intermediates as new biogeochemical hubs in an aquatic model microbial ecosystem.</title>
        <authorList>
            <person name="Vigneron A."/>
        </authorList>
    </citation>
    <scope>NUCLEOTIDE SEQUENCE</scope>
    <source>
        <strain evidence="14">Bin.250</strain>
    </source>
</reference>
<comment type="subcellular location">
    <subcellularLocation>
        <location evidence="2">Membrane</location>
    </subcellularLocation>
</comment>
<dbReference type="PANTHER" id="PTHR45436:SF4">
    <property type="entry name" value="SENSOR PROTEIN PHOQ"/>
    <property type="match status" value="1"/>
</dbReference>
<accession>A0A972VTC2</accession>
<dbReference type="InterPro" id="IPR004358">
    <property type="entry name" value="Sig_transdc_His_kin-like_C"/>
</dbReference>
<evidence type="ECO:0000256" key="7">
    <source>
        <dbReference type="ARBA" id="ARBA00022777"/>
    </source>
</evidence>
<dbReference type="SUPFAM" id="SSF55874">
    <property type="entry name" value="ATPase domain of HSP90 chaperone/DNA topoisomerase II/histidine kinase"/>
    <property type="match status" value="1"/>
</dbReference>
<dbReference type="InterPro" id="IPR003660">
    <property type="entry name" value="HAMP_dom"/>
</dbReference>
<keyword evidence="8 11" id="KW-1133">Transmembrane helix</keyword>
<evidence type="ECO:0000259" key="12">
    <source>
        <dbReference type="PROSITE" id="PS50109"/>
    </source>
</evidence>
<evidence type="ECO:0000256" key="11">
    <source>
        <dbReference type="SAM" id="Phobius"/>
    </source>
</evidence>
<dbReference type="PROSITE" id="PS50109">
    <property type="entry name" value="HIS_KIN"/>
    <property type="match status" value="1"/>
</dbReference>
<dbReference type="SMART" id="SM00387">
    <property type="entry name" value="HATPase_c"/>
    <property type="match status" value="1"/>
</dbReference>
<comment type="catalytic activity">
    <reaction evidence="1">
        <text>ATP + protein L-histidine = ADP + protein N-phospho-L-histidine.</text>
        <dbReference type="EC" id="2.7.13.3"/>
    </reaction>
</comment>
<evidence type="ECO:0000256" key="2">
    <source>
        <dbReference type="ARBA" id="ARBA00004370"/>
    </source>
</evidence>
<evidence type="ECO:0000313" key="15">
    <source>
        <dbReference type="Proteomes" id="UP000754644"/>
    </source>
</evidence>
<dbReference type="PANTHER" id="PTHR45436">
    <property type="entry name" value="SENSOR HISTIDINE KINASE YKOH"/>
    <property type="match status" value="1"/>
</dbReference>
<dbReference type="AlphaFoldDB" id="A0A972VTC2"/>
<keyword evidence="7" id="KW-0418">Kinase</keyword>
<comment type="caution">
    <text evidence="14">The sequence shown here is derived from an EMBL/GenBank/DDBJ whole genome shotgun (WGS) entry which is preliminary data.</text>
</comment>
<dbReference type="Pfam" id="PF02518">
    <property type="entry name" value="HATPase_c"/>
    <property type="match status" value="1"/>
</dbReference>
<evidence type="ECO:0000256" key="3">
    <source>
        <dbReference type="ARBA" id="ARBA00012438"/>
    </source>
</evidence>
<dbReference type="InterPro" id="IPR036890">
    <property type="entry name" value="HATPase_C_sf"/>
</dbReference>
<dbReference type="PROSITE" id="PS50885">
    <property type="entry name" value="HAMP"/>
    <property type="match status" value="1"/>
</dbReference>
<dbReference type="EMBL" id="JABMOJ010000036">
    <property type="protein sequence ID" value="NQV63890.1"/>
    <property type="molecule type" value="Genomic_DNA"/>
</dbReference>
<dbReference type="EC" id="2.7.13.3" evidence="3"/>
<sequence>MLITATLVLIFFLGLMGVVIDQAFTRSAEEGVSERLMIHVYGLLAVTEVESGRLVMPDMLQEPGFNTLASGLYGLVLDDGGVELWRSASALDLRLAVSDRGSLYLGLDPGIQRFGQLPTQDGSVFYKTYKVLWQKPDAGQTPFTFVVLQSTAPFASEISSFSNNLWGWLLGVVIVLVVLQWLVMSWGLAPLQALARDLKAIEDGERPLLDGDYPREIQGVTRNLNLLLSSERQQRERYRTTMGDLAHSLKTPLAILRGASSSLGIDASAKNIQSMQGVVEEQVARMDEIVAYQLERAVTSSAAPLKQPIALEPLVMKLISAMRKVYRDKDLELEVEVDRAIFPGDERDVMELLGNLIDNACKYGRSKIKVQVLQPQTAGLLIVIEDDGPGINSADRARVLGRGARLDSQQSGQGIGLAVVGEIASRYGGDIVIQASSLGGARLVVTLP</sequence>
<keyword evidence="6 11" id="KW-0812">Transmembrane</keyword>
<evidence type="ECO:0000256" key="8">
    <source>
        <dbReference type="ARBA" id="ARBA00022989"/>
    </source>
</evidence>
<protein>
    <recommendedName>
        <fullName evidence="3">histidine kinase</fullName>
        <ecNumber evidence="3">2.7.13.3</ecNumber>
    </recommendedName>
</protein>
<dbReference type="Proteomes" id="UP000754644">
    <property type="component" value="Unassembled WGS sequence"/>
</dbReference>
<dbReference type="InterPro" id="IPR036097">
    <property type="entry name" value="HisK_dim/P_sf"/>
</dbReference>
<keyword evidence="9" id="KW-0902">Two-component regulatory system</keyword>
<dbReference type="Gene3D" id="3.30.565.10">
    <property type="entry name" value="Histidine kinase-like ATPase, C-terminal domain"/>
    <property type="match status" value="1"/>
</dbReference>
<dbReference type="InterPro" id="IPR050428">
    <property type="entry name" value="TCS_sensor_his_kinase"/>
</dbReference>
<gene>
    <name evidence="14" type="ORF">HQ497_00875</name>
</gene>
<dbReference type="CDD" id="cd00082">
    <property type="entry name" value="HisKA"/>
    <property type="match status" value="1"/>
</dbReference>
<dbReference type="GO" id="GO:0000155">
    <property type="term" value="F:phosphorelay sensor kinase activity"/>
    <property type="evidence" value="ECO:0007669"/>
    <property type="project" value="InterPro"/>
</dbReference>
<dbReference type="GO" id="GO:0005886">
    <property type="term" value="C:plasma membrane"/>
    <property type="evidence" value="ECO:0007669"/>
    <property type="project" value="TreeGrafter"/>
</dbReference>
<evidence type="ECO:0000256" key="10">
    <source>
        <dbReference type="ARBA" id="ARBA00023136"/>
    </source>
</evidence>
<proteinExistence type="predicted"/>
<keyword evidence="4" id="KW-0597">Phosphoprotein</keyword>
<evidence type="ECO:0000256" key="6">
    <source>
        <dbReference type="ARBA" id="ARBA00022692"/>
    </source>
</evidence>
<dbReference type="InterPro" id="IPR005467">
    <property type="entry name" value="His_kinase_dom"/>
</dbReference>
<dbReference type="GO" id="GO:0005524">
    <property type="term" value="F:ATP binding"/>
    <property type="evidence" value="ECO:0007669"/>
    <property type="project" value="UniProtKB-KW"/>
</dbReference>
<dbReference type="Gene3D" id="1.10.287.130">
    <property type="match status" value="1"/>
</dbReference>
<keyword evidence="5" id="KW-0808">Transferase</keyword>
<feature type="transmembrane region" description="Helical" evidence="11">
    <location>
        <begin position="165"/>
        <end position="189"/>
    </location>
</feature>
<dbReference type="InterPro" id="IPR003661">
    <property type="entry name" value="HisK_dim/P_dom"/>
</dbReference>
<evidence type="ECO:0000256" key="4">
    <source>
        <dbReference type="ARBA" id="ARBA00022553"/>
    </source>
</evidence>
<evidence type="ECO:0000256" key="1">
    <source>
        <dbReference type="ARBA" id="ARBA00000085"/>
    </source>
</evidence>
<dbReference type="SUPFAM" id="SSF47384">
    <property type="entry name" value="Homodimeric domain of signal transducing histidine kinase"/>
    <property type="match status" value="1"/>
</dbReference>
<feature type="domain" description="Histidine kinase" evidence="12">
    <location>
        <begin position="244"/>
        <end position="448"/>
    </location>
</feature>
<organism evidence="14 15">
    <name type="scientific">SAR86 cluster bacterium</name>
    <dbReference type="NCBI Taxonomy" id="2030880"/>
    <lineage>
        <taxon>Bacteria</taxon>
        <taxon>Pseudomonadati</taxon>
        <taxon>Pseudomonadota</taxon>
        <taxon>Gammaproteobacteria</taxon>
        <taxon>SAR86 cluster</taxon>
    </lineage>
</organism>
<evidence type="ECO:0000256" key="9">
    <source>
        <dbReference type="ARBA" id="ARBA00023012"/>
    </source>
</evidence>
<name>A0A972VTC2_9GAMM</name>